<gene>
    <name evidence="2" type="ORF">H0E87_031460</name>
</gene>
<dbReference type="InterPro" id="IPR001611">
    <property type="entry name" value="Leu-rich_rpt"/>
</dbReference>
<dbReference type="SUPFAM" id="SSF52058">
    <property type="entry name" value="L domain-like"/>
    <property type="match status" value="1"/>
</dbReference>
<dbReference type="Gene3D" id="3.80.10.10">
    <property type="entry name" value="Ribonuclease Inhibitor"/>
    <property type="match status" value="1"/>
</dbReference>
<accession>A0A8T2WCU0</accession>
<evidence type="ECO:0000256" key="1">
    <source>
        <dbReference type="ARBA" id="ARBA00022729"/>
    </source>
</evidence>
<keyword evidence="1" id="KW-0732">Signal</keyword>
<dbReference type="AlphaFoldDB" id="A0A8T2WCU0"/>
<organism evidence="2 3">
    <name type="scientific">Populus deltoides</name>
    <name type="common">Eastern poplar</name>
    <name type="synonym">Eastern cottonwood</name>
    <dbReference type="NCBI Taxonomy" id="3696"/>
    <lineage>
        <taxon>Eukaryota</taxon>
        <taxon>Viridiplantae</taxon>
        <taxon>Streptophyta</taxon>
        <taxon>Embryophyta</taxon>
        <taxon>Tracheophyta</taxon>
        <taxon>Spermatophyta</taxon>
        <taxon>Magnoliopsida</taxon>
        <taxon>eudicotyledons</taxon>
        <taxon>Gunneridae</taxon>
        <taxon>Pentapetalae</taxon>
        <taxon>rosids</taxon>
        <taxon>fabids</taxon>
        <taxon>Malpighiales</taxon>
        <taxon>Salicaceae</taxon>
        <taxon>Saliceae</taxon>
        <taxon>Populus</taxon>
    </lineage>
</organism>
<keyword evidence="3" id="KW-1185">Reference proteome</keyword>
<feature type="non-terminal residue" evidence="2">
    <location>
        <position position="1"/>
    </location>
</feature>
<reference evidence="2" key="1">
    <citation type="journal article" date="2021" name="J. Hered.">
        <title>Genome Assembly of Salicaceae Populus deltoides (Eastern Cottonwood) I-69 Based on Nanopore Sequencing and Hi-C Technologies.</title>
        <authorList>
            <person name="Bai S."/>
            <person name="Wu H."/>
            <person name="Zhang J."/>
            <person name="Pan Z."/>
            <person name="Zhao W."/>
            <person name="Li Z."/>
            <person name="Tong C."/>
        </authorList>
    </citation>
    <scope>NUCLEOTIDE SEQUENCE</scope>
    <source>
        <tissue evidence="2">Leaf</tissue>
    </source>
</reference>
<dbReference type="PANTHER" id="PTHR47988">
    <property type="entry name" value="SOMATIC EMBRYOGENESIS RECEPTOR KINASE 1"/>
    <property type="match status" value="1"/>
</dbReference>
<comment type="caution">
    <text evidence="2">The sequence shown here is derived from an EMBL/GenBank/DDBJ whole genome shotgun (WGS) entry which is preliminary data.</text>
</comment>
<dbReference type="EMBL" id="JACEGQ020000060">
    <property type="protein sequence ID" value="KAH8479709.1"/>
    <property type="molecule type" value="Genomic_DNA"/>
</dbReference>
<proteinExistence type="predicted"/>
<protein>
    <recommendedName>
        <fullName evidence="4">Leucine-rich repeat family protein</fullName>
    </recommendedName>
</protein>
<evidence type="ECO:0008006" key="4">
    <source>
        <dbReference type="Google" id="ProtNLM"/>
    </source>
</evidence>
<name>A0A8T2WCU0_POPDE</name>
<dbReference type="Proteomes" id="UP000807159">
    <property type="component" value="Unassembled WGS sequence"/>
</dbReference>
<evidence type="ECO:0000313" key="3">
    <source>
        <dbReference type="Proteomes" id="UP000807159"/>
    </source>
</evidence>
<evidence type="ECO:0000313" key="2">
    <source>
        <dbReference type="EMBL" id="KAH8479709.1"/>
    </source>
</evidence>
<dbReference type="InterPro" id="IPR032675">
    <property type="entry name" value="LRR_dom_sf"/>
</dbReference>
<dbReference type="Pfam" id="PF00560">
    <property type="entry name" value="LRR_1"/>
    <property type="match status" value="2"/>
</dbReference>
<sequence>SPTAKPLRKPSFRLFPAAIGGLRNFTHLRLYKNQLSGSLPEELGNLESFVDLELGNNQLSGPVPAPIGNLTNLEV</sequence>